<organism evidence="1 2">
    <name type="scientific">Rhodococcus opacus M213</name>
    <dbReference type="NCBI Taxonomy" id="1129896"/>
    <lineage>
        <taxon>Bacteria</taxon>
        <taxon>Bacillati</taxon>
        <taxon>Actinomycetota</taxon>
        <taxon>Actinomycetes</taxon>
        <taxon>Mycobacteriales</taxon>
        <taxon>Nocardiaceae</taxon>
        <taxon>Rhodococcus</taxon>
    </lineage>
</organism>
<sequence>MFATAPARGRAWAIWSRCQDWWTFAARVGQPGPKQIFLVASVDLVGDHAESHIAHTLRKPERELKRNPHIVDVVLTVAESDQRDVDTDDHDRP</sequence>
<dbReference type="AlphaFoldDB" id="K8XQX2"/>
<dbReference type="Proteomes" id="UP000005951">
    <property type="component" value="Unassembled WGS sequence"/>
</dbReference>
<reference evidence="1 2" key="1">
    <citation type="journal article" date="2013" name="Genome Announc.">
        <title>Draft Genome Sequence of Rhodococcus opacus Strain M213 Shows a Diverse Catabolic Potential.</title>
        <authorList>
            <person name="Pathak A."/>
            <person name="Green S.J."/>
            <person name="Ogram A."/>
            <person name="Chauhan A."/>
        </authorList>
    </citation>
    <scope>NUCLEOTIDE SEQUENCE [LARGE SCALE GENOMIC DNA]</scope>
    <source>
        <strain evidence="1 2">M213</strain>
    </source>
</reference>
<protein>
    <submittedName>
        <fullName evidence="1">Cation diffusion facilitator family transporter</fullName>
    </submittedName>
</protein>
<proteinExistence type="predicted"/>
<accession>K8XQX2</accession>
<evidence type="ECO:0000313" key="2">
    <source>
        <dbReference type="Proteomes" id="UP000005951"/>
    </source>
</evidence>
<comment type="caution">
    <text evidence="1">The sequence shown here is derived from an EMBL/GenBank/DDBJ whole genome shotgun (WGS) entry which is preliminary data.</text>
</comment>
<dbReference type="EMBL" id="AJYC02000085">
    <property type="protein sequence ID" value="EKT79455.1"/>
    <property type="molecule type" value="Genomic_DNA"/>
</dbReference>
<name>K8XQX2_RHOOP</name>
<evidence type="ECO:0000313" key="1">
    <source>
        <dbReference type="EMBL" id="EKT79455.1"/>
    </source>
</evidence>
<gene>
    <name evidence="1" type="ORF">WSS_A27895</name>
</gene>